<evidence type="ECO:0000256" key="1">
    <source>
        <dbReference type="ARBA" id="ARBA00006139"/>
    </source>
</evidence>
<evidence type="ECO:0000256" key="10">
    <source>
        <dbReference type="RuleBase" id="RU004181"/>
    </source>
</evidence>
<dbReference type="PATRIC" id="fig|1261131.3.peg.199"/>
<proteinExistence type="inferred from homology"/>
<dbReference type="PANTHER" id="PTHR33695:SF1">
    <property type="entry name" value="LIPOPROTEIN SIGNAL PEPTIDASE"/>
    <property type="match status" value="1"/>
</dbReference>
<feature type="transmembrane region" description="Helical" evidence="9">
    <location>
        <begin position="6"/>
        <end position="27"/>
    </location>
</feature>
<dbReference type="Proteomes" id="UP000017862">
    <property type="component" value="Chromosome"/>
</dbReference>
<protein>
    <recommendedName>
        <fullName evidence="9">Lipoprotein signal peptidase</fullName>
        <ecNumber evidence="9">3.4.23.36</ecNumber>
    </recommendedName>
    <alternativeName>
        <fullName evidence="9">Prolipoprotein signal peptidase</fullName>
    </alternativeName>
    <alternativeName>
        <fullName evidence="9">Signal peptidase II</fullName>
        <shortName evidence="9">SPase II</shortName>
    </alternativeName>
</protein>
<evidence type="ECO:0000256" key="8">
    <source>
        <dbReference type="ARBA" id="ARBA00023136"/>
    </source>
</evidence>
<reference evidence="11 12" key="1">
    <citation type="journal article" date="2014" name="Mol. Plant Microbe Interact.">
        <title>The complete genome sequence of Candidatus Liberibacter americanus, associated with citrus Huanglongbing.</title>
        <authorList>
            <person name="Wulff N.A."/>
            <person name="Zhang S."/>
            <person name="Setubal J.C."/>
            <person name="Almeida N.F."/>
            <person name="Martins E.C."/>
            <person name="Harakava R."/>
            <person name="Kumar D."/>
            <person name="Rangel L.T."/>
            <person name="Foissac X."/>
            <person name="Bove J."/>
            <person name="Gabriel D.W."/>
        </authorList>
    </citation>
    <scope>NUCLEOTIDE SEQUENCE [LARGE SCALE GENOMIC DNA]</scope>
    <source>
        <strain evidence="11 12">Sao Paulo</strain>
    </source>
</reference>
<organism evidence="11 12">
    <name type="scientific">Candidatus Liberibacter americanus str. Sao Paulo</name>
    <dbReference type="NCBI Taxonomy" id="1261131"/>
    <lineage>
        <taxon>Bacteria</taxon>
        <taxon>Pseudomonadati</taxon>
        <taxon>Pseudomonadota</taxon>
        <taxon>Alphaproteobacteria</taxon>
        <taxon>Hyphomicrobiales</taxon>
        <taxon>Rhizobiaceae</taxon>
        <taxon>Liberibacter</taxon>
    </lineage>
</organism>
<keyword evidence="3 9" id="KW-0645">Protease</keyword>
<evidence type="ECO:0000256" key="7">
    <source>
        <dbReference type="ARBA" id="ARBA00022989"/>
    </source>
</evidence>
<dbReference type="eggNOG" id="COG0597">
    <property type="taxonomic scope" value="Bacteria"/>
</dbReference>
<keyword evidence="5 9" id="KW-0064">Aspartyl protease</keyword>
<dbReference type="EMBL" id="CP006604">
    <property type="protein sequence ID" value="AHA27583.1"/>
    <property type="molecule type" value="Genomic_DNA"/>
</dbReference>
<dbReference type="NCBIfam" id="TIGR00077">
    <property type="entry name" value="lspA"/>
    <property type="match status" value="1"/>
</dbReference>
<comment type="catalytic activity">
    <reaction evidence="9">
        <text>Release of signal peptides from bacterial membrane prolipoproteins. Hydrolyzes -Xaa-Yaa-Zaa-|-(S,diacylglyceryl)Cys-, in which Xaa is hydrophobic (preferably Leu), and Yaa (Ala or Ser) and Zaa (Gly or Ala) have small, neutral side chains.</text>
        <dbReference type="EC" id="3.4.23.36"/>
    </reaction>
</comment>
<evidence type="ECO:0000256" key="2">
    <source>
        <dbReference type="ARBA" id="ARBA00022475"/>
    </source>
</evidence>
<comment type="pathway">
    <text evidence="9">Protein modification; lipoprotein biosynthesis (signal peptide cleavage).</text>
</comment>
<feature type="active site" evidence="9">
    <location>
        <position position="135"/>
    </location>
</feature>
<dbReference type="EC" id="3.4.23.36" evidence="9"/>
<keyword evidence="11" id="KW-0449">Lipoprotein</keyword>
<feature type="transmembrane region" description="Helical" evidence="9">
    <location>
        <begin position="89"/>
        <end position="106"/>
    </location>
</feature>
<feature type="transmembrane region" description="Helical" evidence="9">
    <location>
        <begin position="64"/>
        <end position="82"/>
    </location>
</feature>
<evidence type="ECO:0000256" key="3">
    <source>
        <dbReference type="ARBA" id="ARBA00022670"/>
    </source>
</evidence>
<dbReference type="AlphaFoldDB" id="U6B4N1"/>
<keyword evidence="8 9" id="KW-0472">Membrane</keyword>
<dbReference type="UniPathway" id="UPA00665"/>
<dbReference type="InterPro" id="IPR001872">
    <property type="entry name" value="Peptidase_A8"/>
</dbReference>
<keyword evidence="7 9" id="KW-1133">Transmembrane helix</keyword>
<feature type="transmembrane region" description="Helical" evidence="9">
    <location>
        <begin position="126"/>
        <end position="147"/>
    </location>
</feature>
<dbReference type="PANTHER" id="PTHR33695">
    <property type="entry name" value="LIPOPROTEIN SIGNAL PEPTIDASE"/>
    <property type="match status" value="1"/>
</dbReference>
<comment type="similarity">
    <text evidence="1 9 10">Belongs to the peptidase A8 family.</text>
</comment>
<evidence type="ECO:0000256" key="9">
    <source>
        <dbReference type="HAMAP-Rule" id="MF_00161"/>
    </source>
</evidence>
<dbReference type="HAMAP" id="MF_00161">
    <property type="entry name" value="LspA"/>
    <property type="match status" value="1"/>
</dbReference>
<evidence type="ECO:0000313" key="12">
    <source>
        <dbReference type="Proteomes" id="UP000017862"/>
    </source>
</evidence>
<dbReference type="KEGG" id="lar:lam_210"/>
<dbReference type="RefSeq" id="WP_007556708.1">
    <property type="nucleotide sequence ID" value="NC_022793.1"/>
</dbReference>
<keyword evidence="12" id="KW-1185">Reference proteome</keyword>
<dbReference type="STRING" id="1261131.lam_210"/>
<keyword evidence="4 9" id="KW-0812">Transmembrane</keyword>
<comment type="subcellular location">
    <subcellularLocation>
        <location evidence="9">Cell membrane</location>
        <topology evidence="9">Multi-pass membrane protein</topology>
    </subcellularLocation>
</comment>
<keyword evidence="2 9" id="KW-1003">Cell membrane</keyword>
<dbReference type="PRINTS" id="PR00781">
    <property type="entry name" value="LIPOSIGPTASE"/>
</dbReference>
<comment type="function">
    <text evidence="9">This protein specifically catalyzes the removal of signal peptides from prolipoproteins.</text>
</comment>
<evidence type="ECO:0000256" key="5">
    <source>
        <dbReference type="ARBA" id="ARBA00022750"/>
    </source>
</evidence>
<dbReference type="GO" id="GO:0004190">
    <property type="term" value="F:aspartic-type endopeptidase activity"/>
    <property type="evidence" value="ECO:0007669"/>
    <property type="project" value="UniProtKB-UniRule"/>
</dbReference>
<sequence length="155" mass="17982">MIAYRHFIAFYIIAFSLILDQAIKIAVETHLNIHQPIYILPFFFLCRTHNTGVSFSFFSDVSPWIIMTIRFLIISFTIFMWTKYAKNNNVLNIGFILIISGALGNLMDQCTYGYVVDYIMIQIRDISFPIFNLADTLISIGAFLIIYNETMTSYE</sequence>
<name>U6B4N1_9HYPH</name>
<dbReference type="GO" id="GO:0005886">
    <property type="term" value="C:plasma membrane"/>
    <property type="evidence" value="ECO:0007669"/>
    <property type="project" value="UniProtKB-SubCell"/>
</dbReference>
<keyword evidence="6 9" id="KW-0378">Hydrolase</keyword>
<evidence type="ECO:0000256" key="6">
    <source>
        <dbReference type="ARBA" id="ARBA00022801"/>
    </source>
</evidence>
<dbReference type="HOGENOM" id="CLU_083252_4_3_5"/>
<evidence type="ECO:0000256" key="4">
    <source>
        <dbReference type="ARBA" id="ARBA00022692"/>
    </source>
</evidence>
<dbReference type="GO" id="GO:0006508">
    <property type="term" value="P:proteolysis"/>
    <property type="evidence" value="ECO:0007669"/>
    <property type="project" value="UniProtKB-KW"/>
</dbReference>
<gene>
    <name evidence="9 11" type="primary">lspA</name>
    <name evidence="11" type="ORF">lam_210</name>
</gene>
<evidence type="ECO:0000313" key="11">
    <source>
        <dbReference type="EMBL" id="AHA27583.1"/>
    </source>
</evidence>
<dbReference type="Pfam" id="PF01252">
    <property type="entry name" value="Peptidase_A8"/>
    <property type="match status" value="1"/>
</dbReference>
<accession>U6B4N1</accession>
<feature type="active site" evidence="9">
    <location>
        <position position="117"/>
    </location>
</feature>